<organism evidence="9 10">
    <name type="scientific">Naganishia liquefaciens</name>
    <dbReference type="NCBI Taxonomy" id="104408"/>
    <lineage>
        <taxon>Eukaryota</taxon>
        <taxon>Fungi</taxon>
        <taxon>Dikarya</taxon>
        <taxon>Basidiomycota</taxon>
        <taxon>Agaricomycotina</taxon>
        <taxon>Tremellomycetes</taxon>
        <taxon>Filobasidiales</taxon>
        <taxon>Filobasidiaceae</taxon>
        <taxon>Naganishia</taxon>
    </lineage>
</organism>
<dbReference type="AlphaFoldDB" id="A0A8H3TMN9"/>
<evidence type="ECO:0000313" key="10">
    <source>
        <dbReference type="Proteomes" id="UP000620104"/>
    </source>
</evidence>
<evidence type="ECO:0000313" key="9">
    <source>
        <dbReference type="EMBL" id="GHJ83900.1"/>
    </source>
</evidence>
<comment type="similarity">
    <text evidence="2 6">Belongs to the adaptor complexes large subunit family.</text>
</comment>
<dbReference type="InterPro" id="IPR016342">
    <property type="entry name" value="AP_complex_bsu_1_2_4"/>
</dbReference>
<keyword evidence="10" id="KW-1185">Reference proteome</keyword>
<dbReference type="InterPro" id="IPR011989">
    <property type="entry name" value="ARM-like"/>
</dbReference>
<keyword evidence="3 6" id="KW-0813">Transport</keyword>
<comment type="subcellular location">
    <subcellularLocation>
        <location evidence="1">Endomembrane system</location>
    </subcellularLocation>
</comment>
<keyword evidence="4 6" id="KW-0653">Protein transport</keyword>
<dbReference type="GO" id="GO:0030276">
    <property type="term" value="F:clathrin binding"/>
    <property type="evidence" value="ECO:0007669"/>
    <property type="project" value="InterPro"/>
</dbReference>
<accession>A0A8H3TMN9</accession>
<proteinExistence type="inferred from homology"/>
<dbReference type="InterPro" id="IPR002553">
    <property type="entry name" value="Clathrin/coatomer_adapt-like_N"/>
</dbReference>
<dbReference type="InterPro" id="IPR026739">
    <property type="entry name" value="AP_beta"/>
</dbReference>
<dbReference type="GO" id="GO:0016192">
    <property type="term" value="P:vesicle-mediated transport"/>
    <property type="evidence" value="ECO:0007669"/>
    <property type="project" value="InterPro"/>
</dbReference>
<dbReference type="GO" id="GO:0006886">
    <property type="term" value="P:intracellular protein transport"/>
    <property type="evidence" value="ECO:0007669"/>
    <property type="project" value="InterPro"/>
</dbReference>
<evidence type="ECO:0000256" key="7">
    <source>
        <dbReference type="SAM" id="MobiDB-lite"/>
    </source>
</evidence>
<keyword evidence="5 6" id="KW-0472">Membrane</keyword>
<feature type="domain" description="Clathrin/coatomer adaptor adaptin-like N-terminal" evidence="8">
    <location>
        <begin position="9"/>
        <end position="554"/>
    </location>
</feature>
<evidence type="ECO:0000256" key="5">
    <source>
        <dbReference type="ARBA" id="ARBA00023136"/>
    </source>
</evidence>
<dbReference type="SUPFAM" id="SSF48371">
    <property type="entry name" value="ARM repeat"/>
    <property type="match status" value="1"/>
</dbReference>
<protein>
    <recommendedName>
        <fullName evidence="6">AP complex subunit beta</fullName>
    </recommendedName>
</protein>
<sequence>MNGRAPPRKGENFELRAELNSEYRDRRADAIKRVIANMTVGKDVSGLFPDVLKNMQTEDLEQKKLVYLYLMNYAKTQPELVILAVNTFVKDTADQNPLIRALAIRTMSTLRAEKILSYLGDPLSRCLRDENPYVRKTAALCVAKVYELKPELCVDYGFIDILRDLVGDGNPMVVANAVTALSDIHEASLLAAQNGSRSVKRENDDEDETPSPTIPPQKFIIDGPTLSRILLALNECSEWGRIALLNALAKYQASGSEESEHICERVMPQFQHANGAVVLGAVKVIMIHMRNVQRQELITQLIRKMAPPLVTLISSAPEIQWVALRNINLLLQKRPDILANEMRVFFCKYNDPPYVKVEKLDVMVRLASDKNVDTLLGELKEYASEVDVDFVRKAVKAIGQTAIKIESAAPRCVQVLLDLIQTRVSYVVQEAVVVIKDIFRKYPHSYEAVIPTLCANLDELDEPEAKASLIWIIGEYAEKIENADELLAIFLDGFKEESYAVQLQTVTAIVKLFLKKPDHAQAIVQRVLQTATKDSDNPDVRDKAYVYWRLLSTDPAAAKAVVLSVRPPISLPNTTVAPAVLEELLGEISSLASVYHKPAATFIGKGRYGVDEMSKRRVDFEDADTSTQKALETVVAGQKSENLLDFDADEPSIADTSIGTNTVPASFAPSSAAIASVAAAKNPLDELMDLFSSSNLQTPSSAPVMSVTSPTNQSVNAAAAASSSHDFDGLAGFGGPNANTPNDKPATAQKTQSDDLLGLF</sequence>
<dbReference type="PANTHER" id="PTHR11134">
    <property type="entry name" value="ADAPTOR COMPLEX SUBUNIT BETA FAMILY MEMBER"/>
    <property type="match status" value="1"/>
</dbReference>
<dbReference type="InterPro" id="IPR016024">
    <property type="entry name" value="ARM-type_fold"/>
</dbReference>
<dbReference type="GO" id="GO:0030117">
    <property type="term" value="C:membrane coat"/>
    <property type="evidence" value="ECO:0007669"/>
    <property type="project" value="InterPro"/>
</dbReference>
<dbReference type="PIRSF" id="PIRSF002291">
    <property type="entry name" value="AP_complex_beta"/>
    <property type="match status" value="1"/>
</dbReference>
<dbReference type="Gene3D" id="1.25.10.10">
    <property type="entry name" value="Leucine-rich Repeat Variant"/>
    <property type="match status" value="1"/>
</dbReference>
<dbReference type="EMBL" id="BLZA01000005">
    <property type="protein sequence ID" value="GHJ83900.1"/>
    <property type="molecule type" value="Genomic_DNA"/>
</dbReference>
<evidence type="ECO:0000256" key="1">
    <source>
        <dbReference type="ARBA" id="ARBA00004308"/>
    </source>
</evidence>
<comment type="function">
    <text evidence="6">Adaptins are components of the adaptor complexes which link clathrin to receptors in coated vesicles. Clathrin-associated protein complexes are believed to interact with the cytoplasmic tails of membrane proteins, leading to their selection and concentration.</text>
</comment>
<dbReference type="GO" id="GO:0012505">
    <property type="term" value="C:endomembrane system"/>
    <property type="evidence" value="ECO:0007669"/>
    <property type="project" value="UniProtKB-SubCell"/>
</dbReference>
<evidence type="ECO:0000256" key="3">
    <source>
        <dbReference type="ARBA" id="ARBA00022448"/>
    </source>
</evidence>
<gene>
    <name evidence="9" type="ORF">NliqN6_0302</name>
</gene>
<name>A0A8H3TMN9_9TREE</name>
<evidence type="ECO:0000256" key="2">
    <source>
        <dbReference type="ARBA" id="ARBA00006613"/>
    </source>
</evidence>
<dbReference type="Proteomes" id="UP000620104">
    <property type="component" value="Unassembled WGS sequence"/>
</dbReference>
<comment type="caution">
    <text evidence="9">The sequence shown here is derived from an EMBL/GenBank/DDBJ whole genome shotgun (WGS) entry which is preliminary data.</text>
</comment>
<dbReference type="OrthoDB" id="10254310at2759"/>
<dbReference type="Pfam" id="PF01602">
    <property type="entry name" value="Adaptin_N"/>
    <property type="match status" value="1"/>
</dbReference>
<dbReference type="FunFam" id="1.25.10.10:FF:000058">
    <property type="entry name" value="AP complex subunit beta"/>
    <property type="match status" value="1"/>
</dbReference>
<evidence type="ECO:0000259" key="8">
    <source>
        <dbReference type="Pfam" id="PF01602"/>
    </source>
</evidence>
<reference evidence="9" key="1">
    <citation type="submission" date="2020-07" db="EMBL/GenBank/DDBJ databases">
        <title>Draft Genome Sequence of a Deep-Sea Yeast, Naganishia (Cryptococcus) liquefaciens strain N6.</title>
        <authorList>
            <person name="Han Y.W."/>
            <person name="Kajitani R."/>
            <person name="Morimoto H."/>
            <person name="Parhat M."/>
            <person name="Tsubouchi H."/>
            <person name="Bakenova O."/>
            <person name="Ogata M."/>
            <person name="Argunhan B."/>
            <person name="Aoki R."/>
            <person name="Kajiwara S."/>
            <person name="Itoh T."/>
            <person name="Iwasaki H."/>
        </authorList>
    </citation>
    <scope>NUCLEOTIDE SEQUENCE</scope>
    <source>
        <strain evidence="9">N6</strain>
    </source>
</reference>
<evidence type="ECO:0000256" key="4">
    <source>
        <dbReference type="ARBA" id="ARBA00022927"/>
    </source>
</evidence>
<feature type="region of interest" description="Disordered" evidence="7">
    <location>
        <begin position="726"/>
        <end position="760"/>
    </location>
</feature>
<feature type="region of interest" description="Disordered" evidence="7">
    <location>
        <begin position="195"/>
        <end position="217"/>
    </location>
</feature>
<evidence type="ECO:0000256" key="6">
    <source>
        <dbReference type="PIRNR" id="PIRNR002291"/>
    </source>
</evidence>